<dbReference type="PANTHER" id="PTHR42085">
    <property type="entry name" value="F-BOX DOMAIN-CONTAINING PROTEIN"/>
    <property type="match status" value="1"/>
</dbReference>
<protein>
    <recommendedName>
        <fullName evidence="1">DUF7730 domain-containing protein</fullName>
    </recommendedName>
</protein>
<dbReference type="InterPro" id="IPR056632">
    <property type="entry name" value="DUF7730"/>
</dbReference>
<dbReference type="Proteomes" id="UP001337655">
    <property type="component" value="Unassembled WGS sequence"/>
</dbReference>
<dbReference type="RefSeq" id="XP_064660386.1">
    <property type="nucleotide sequence ID" value="XM_064801756.1"/>
</dbReference>
<feature type="domain" description="DUF7730" evidence="1">
    <location>
        <begin position="168"/>
        <end position="304"/>
    </location>
</feature>
<dbReference type="InterPro" id="IPR038883">
    <property type="entry name" value="AN11006-like"/>
</dbReference>
<name>A0AAV9PH49_9PEZI</name>
<comment type="caution">
    <text evidence="2">The sequence shown here is derived from an EMBL/GenBank/DDBJ whole genome shotgun (WGS) entry which is preliminary data.</text>
</comment>
<dbReference type="PANTHER" id="PTHR42085:SF8">
    <property type="entry name" value="F-BOX DOMAIN-CONTAINING PROTEIN"/>
    <property type="match status" value="1"/>
</dbReference>
<dbReference type="EMBL" id="JAVRRT010000006">
    <property type="protein sequence ID" value="KAK5171358.1"/>
    <property type="molecule type" value="Genomic_DNA"/>
</dbReference>
<evidence type="ECO:0000259" key="1">
    <source>
        <dbReference type="Pfam" id="PF24864"/>
    </source>
</evidence>
<reference evidence="2 3" key="1">
    <citation type="submission" date="2023-08" db="EMBL/GenBank/DDBJ databases">
        <title>Black Yeasts Isolated from many extreme environments.</title>
        <authorList>
            <person name="Coleine C."/>
            <person name="Stajich J.E."/>
            <person name="Selbmann L."/>
        </authorList>
    </citation>
    <scope>NUCLEOTIDE SEQUENCE [LARGE SCALE GENOMIC DNA]</scope>
    <source>
        <strain evidence="2 3">CCFEE 5935</strain>
    </source>
</reference>
<evidence type="ECO:0000313" key="2">
    <source>
        <dbReference type="EMBL" id="KAK5171358.1"/>
    </source>
</evidence>
<gene>
    <name evidence="2" type="ORF">LTR77_004502</name>
</gene>
<organism evidence="2 3">
    <name type="scientific">Saxophila tyrrhenica</name>
    <dbReference type="NCBI Taxonomy" id="1690608"/>
    <lineage>
        <taxon>Eukaryota</taxon>
        <taxon>Fungi</taxon>
        <taxon>Dikarya</taxon>
        <taxon>Ascomycota</taxon>
        <taxon>Pezizomycotina</taxon>
        <taxon>Dothideomycetes</taxon>
        <taxon>Dothideomycetidae</taxon>
        <taxon>Mycosphaerellales</taxon>
        <taxon>Extremaceae</taxon>
        <taxon>Saxophila</taxon>
    </lineage>
</organism>
<dbReference type="AlphaFoldDB" id="A0AAV9PH49"/>
<dbReference type="Pfam" id="PF24864">
    <property type="entry name" value="DUF7730"/>
    <property type="match status" value="1"/>
</dbReference>
<proteinExistence type="predicted"/>
<sequence>MATNSTTTEFIDISERIESVVAPWRTTTVEKPPFTAEQLTAMAILVNGGEVFEVQIHRWGLDTFAYYRQELARGLCALPTGGSDPRTTLGVRGVLDIHRGITSAVQSFDLPLLDNHDDWGPDFGNLSEDNWVEYLYELESNASQRCYRLATSAGEQMLSSVFRRPGAKDQSTFKFFGLSAELRERIYEMVFAYPSSGLEVCDRRSTEHAPKSARGGFLTLSRSWDDSFTWKKWNFIAIGAMNPPMNKILRPLLIGKRFYNEVMPVFYRINHFHFPDPHLLSWFAKNVAPTRLQRIAQISIDVRRDPRALDDAFFILSRLQNLRILDVKVDEEKSRSRGRPDLWDQVMRGKSVKKLDGMRGLKSVTVEGSPTLEREVEPLMLRTKAEQAALKPRTMNGKSWSSMRSWCEGRGRRLWPSKRGLGSE</sequence>
<keyword evidence="3" id="KW-1185">Reference proteome</keyword>
<accession>A0AAV9PH49</accession>
<evidence type="ECO:0000313" key="3">
    <source>
        <dbReference type="Proteomes" id="UP001337655"/>
    </source>
</evidence>
<dbReference type="GeneID" id="89925848"/>